<feature type="non-terminal residue" evidence="1">
    <location>
        <position position="1"/>
    </location>
</feature>
<protein>
    <submittedName>
        <fullName evidence="1">Uncharacterized protein</fullName>
    </submittedName>
</protein>
<evidence type="ECO:0000313" key="3">
    <source>
        <dbReference type="Proteomes" id="UP000663829"/>
    </source>
</evidence>
<dbReference type="Proteomes" id="UP000681722">
    <property type="component" value="Unassembled WGS sequence"/>
</dbReference>
<dbReference type="AlphaFoldDB" id="A0A815UI25"/>
<dbReference type="EMBL" id="CAJNOQ010023627">
    <property type="protein sequence ID" value="CAF1517941.1"/>
    <property type="molecule type" value="Genomic_DNA"/>
</dbReference>
<dbReference type="EMBL" id="CAJOBC010089173">
    <property type="protein sequence ID" value="CAF4377654.1"/>
    <property type="molecule type" value="Genomic_DNA"/>
</dbReference>
<evidence type="ECO:0000313" key="2">
    <source>
        <dbReference type="EMBL" id="CAF4377654.1"/>
    </source>
</evidence>
<proteinExistence type="predicted"/>
<comment type="caution">
    <text evidence="1">The sequence shown here is derived from an EMBL/GenBank/DDBJ whole genome shotgun (WGS) entry which is preliminary data.</text>
</comment>
<organism evidence="1 3">
    <name type="scientific">Didymodactylos carnosus</name>
    <dbReference type="NCBI Taxonomy" id="1234261"/>
    <lineage>
        <taxon>Eukaryota</taxon>
        <taxon>Metazoa</taxon>
        <taxon>Spiralia</taxon>
        <taxon>Gnathifera</taxon>
        <taxon>Rotifera</taxon>
        <taxon>Eurotatoria</taxon>
        <taxon>Bdelloidea</taxon>
        <taxon>Philodinida</taxon>
        <taxon>Philodinidae</taxon>
        <taxon>Didymodactylos</taxon>
    </lineage>
</organism>
<reference evidence="1" key="1">
    <citation type="submission" date="2021-02" db="EMBL/GenBank/DDBJ databases">
        <authorList>
            <person name="Nowell W R."/>
        </authorList>
    </citation>
    <scope>NUCLEOTIDE SEQUENCE</scope>
</reference>
<evidence type="ECO:0000313" key="1">
    <source>
        <dbReference type="EMBL" id="CAF1517941.1"/>
    </source>
</evidence>
<accession>A0A815UI25</accession>
<name>A0A815UI25_9BILA</name>
<gene>
    <name evidence="1" type="ORF">GPM918_LOCUS37417</name>
    <name evidence="2" type="ORF">SRO942_LOCUS38181</name>
</gene>
<keyword evidence="3" id="KW-1185">Reference proteome</keyword>
<sequence>NEIVAELVACRIFDQAAEMEFRSDMKKHFTLFKKLCDKRAAVVIDKCYKEDEKLALRLLKALDFDELLVSFDRKITFKSTIF</sequence>
<dbReference type="Proteomes" id="UP000663829">
    <property type="component" value="Unassembled WGS sequence"/>
</dbReference>